<reference evidence="2 3" key="1">
    <citation type="submission" date="2019-10" db="EMBL/GenBank/DDBJ databases">
        <title>Epibacterium sp. nov., isolated from seawater.</title>
        <authorList>
            <person name="Zhang X."/>
            <person name="Li N."/>
        </authorList>
    </citation>
    <scope>NUCLEOTIDE SEQUENCE [LARGE SCALE GENOMIC DNA]</scope>
    <source>
        <strain evidence="2 3">SM1969</strain>
    </source>
</reference>
<comment type="caution">
    <text evidence="2">The sequence shown here is derived from an EMBL/GenBank/DDBJ whole genome shotgun (WGS) entry which is preliminary data.</text>
</comment>
<keyword evidence="3" id="KW-1185">Reference proteome</keyword>
<sequence length="176" mass="19319">MGKRFLITGCSGGGKSTLCDALSAAGFHIVAEPGRRIIKQEQETGGTAVPWTDMASFLLRVKEVSLQDLDATAARSQPVFYDRGLLDAAVAMAHGDGACPSAYLPTQFPYDAPVILAPPWREIYVSDCDRRHGFDEAMAEFRRIKSFLEKMALETITLPKTSTAERVRLIRRSLAL</sequence>
<evidence type="ECO:0000259" key="1">
    <source>
        <dbReference type="Pfam" id="PF13521"/>
    </source>
</evidence>
<dbReference type="Pfam" id="PF13521">
    <property type="entry name" value="AAA_28"/>
    <property type="match status" value="1"/>
</dbReference>
<dbReference type="EMBL" id="WIXK01000006">
    <property type="protein sequence ID" value="MQY43549.1"/>
    <property type="molecule type" value="Genomic_DNA"/>
</dbReference>
<dbReference type="SUPFAM" id="SSF52540">
    <property type="entry name" value="P-loop containing nucleoside triphosphate hydrolases"/>
    <property type="match status" value="1"/>
</dbReference>
<proteinExistence type="predicted"/>
<dbReference type="Proteomes" id="UP000436694">
    <property type="component" value="Unassembled WGS sequence"/>
</dbReference>
<dbReference type="Gene3D" id="3.40.50.300">
    <property type="entry name" value="P-loop containing nucleotide triphosphate hydrolases"/>
    <property type="match status" value="1"/>
</dbReference>
<protein>
    <submittedName>
        <fullName evidence="2">AAA family ATPase</fullName>
    </submittedName>
</protein>
<evidence type="ECO:0000313" key="3">
    <source>
        <dbReference type="Proteomes" id="UP000436694"/>
    </source>
</evidence>
<feature type="domain" description="NadR/Ttd14 AAA" evidence="1">
    <location>
        <begin position="4"/>
        <end position="166"/>
    </location>
</feature>
<organism evidence="2 3">
    <name type="scientific">Tritonibacter aquimaris</name>
    <dbReference type="NCBI Taxonomy" id="2663379"/>
    <lineage>
        <taxon>Bacteria</taxon>
        <taxon>Pseudomonadati</taxon>
        <taxon>Pseudomonadota</taxon>
        <taxon>Alphaproteobacteria</taxon>
        <taxon>Rhodobacterales</taxon>
        <taxon>Paracoccaceae</taxon>
        <taxon>Tritonibacter</taxon>
    </lineage>
</organism>
<name>A0A844AN07_9RHOB</name>
<accession>A0A844AN07</accession>
<evidence type="ECO:0000313" key="2">
    <source>
        <dbReference type="EMBL" id="MQY43549.1"/>
    </source>
</evidence>
<dbReference type="AlphaFoldDB" id="A0A844AN07"/>
<dbReference type="RefSeq" id="WP_153548442.1">
    <property type="nucleotide sequence ID" value="NZ_WIXK01000006.1"/>
</dbReference>
<gene>
    <name evidence="2" type="ORF">GG681_12955</name>
</gene>
<dbReference type="InterPro" id="IPR038727">
    <property type="entry name" value="NadR/Ttd14_AAA_dom"/>
</dbReference>
<dbReference type="InterPro" id="IPR027417">
    <property type="entry name" value="P-loop_NTPase"/>
</dbReference>